<evidence type="ECO:0000313" key="2">
    <source>
        <dbReference type="Proteomes" id="UP000324222"/>
    </source>
</evidence>
<dbReference type="Proteomes" id="UP000324222">
    <property type="component" value="Unassembled WGS sequence"/>
</dbReference>
<evidence type="ECO:0000313" key="1">
    <source>
        <dbReference type="EMBL" id="MPC36105.1"/>
    </source>
</evidence>
<gene>
    <name evidence="1" type="ORF">E2C01_029553</name>
</gene>
<dbReference type="AlphaFoldDB" id="A0A5B7ERR5"/>
<name>A0A5B7ERR5_PORTR</name>
<keyword evidence="2" id="KW-1185">Reference proteome</keyword>
<sequence>MIVTVRERLVRTWVAPPELTHLRISRRFREGGGGPLPPPLPTHTFRLSPSSTNRPGCVPGRWGSLLPPSRATRRCNAIRLVRVIQPAGYLPG</sequence>
<proteinExistence type="predicted"/>
<comment type="caution">
    <text evidence="1">The sequence shown here is derived from an EMBL/GenBank/DDBJ whole genome shotgun (WGS) entry which is preliminary data.</text>
</comment>
<dbReference type="EMBL" id="VSRR010003427">
    <property type="protein sequence ID" value="MPC36105.1"/>
    <property type="molecule type" value="Genomic_DNA"/>
</dbReference>
<protein>
    <submittedName>
        <fullName evidence="1">Uncharacterized protein</fullName>
    </submittedName>
</protein>
<organism evidence="1 2">
    <name type="scientific">Portunus trituberculatus</name>
    <name type="common">Swimming crab</name>
    <name type="synonym">Neptunus trituberculatus</name>
    <dbReference type="NCBI Taxonomy" id="210409"/>
    <lineage>
        <taxon>Eukaryota</taxon>
        <taxon>Metazoa</taxon>
        <taxon>Ecdysozoa</taxon>
        <taxon>Arthropoda</taxon>
        <taxon>Crustacea</taxon>
        <taxon>Multicrustacea</taxon>
        <taxon>Malacostraca</taxon>
        <taxon>Eumalacostraca</taxon>
        <taxon>Eucarida</taxon>
        <taxon>Decapoda</taxon>
        <taxon>Pleocyemata</taxon>
        <taxon>Brachyura</taxon>
        <taxon>Eubrachyura</taxon>
        <taxon>Portunoidea</taxon>
        <taxon>Portunidae</taxon>
        <taxon>Portuninae</taxon>
        <taxon>Portunus</taxon>
    </lineage>
</organism>
<accession>A0A5B7ERR5</accession>
<reference evidence="1 2" key="1">
    <citation type="submission" date="2019-05" db="EMBL/GenBank/DDBJ databases">
        <title>Another draft genome of Portunus trituberculatus and its Hox gene families provides insights of decapod evolution.</title>
        <authorList>
            <person name="Jeong J.-H."/>
            <person name="Song I."/>
            <person name="Kim S."/>
            <person name="Choi T."/>
            <person name="Kim D."/>
            <person name="Ryu S."/>
            <person name="Kim W."/>
        </authorList>
    </citation>
    <scope>NUCLEOTIDE SEQUENCE [LARGE SCALE GENOMIC DNA]</scope>
    <source>
        <tissue evidence="1">Muscle</tissue>
    </source>
</reference>